<evidence type="ECO:0000313" key="2">
    <source>
        <dbReference type="EMBL" id="MFD0869472.1"/>
    </source>
</evidence>
<dbReference type="SUPFAM" id="SSF56112">
    <property type="entry name" value="Protein kinase-like (PK-like)"/>
    <property type="match status" value="1"/>
</dbReference>
<protein>
    <submittedName>
        <fullName evidence="2">Phosphotransferase family protein</fullName>
    </submittedName>
</protein>
<dbReference type="InterPro" id="IPR011009">
    <property type="entry name" value="Kinase-like_dom_sf"/>
</dbReference>
<comment type="caution">
    <text evidence="2">The sequence shown here is derived from an EMBL/GenBank/DDBJ whole genome shotgun (WGS) entry which is preliminary data.</text>
</comment>
<dbReference type="Gene3D" id="3.90.1200.10">
    <property type="match status" value="1"/>
</dbReference>
<accession>A0ABW3D7T1</accession>
<name>A0ABW3D7T1_9BACL</name>
<dbReference type="Gene3D" id="3.30.200.20">
    <property type="entry name" value="Phosphorylase Kinase, domain 1"/>
    <property type="match status" value="1"/>
</dbReference>
<sequence>MGTPLSTVDWMEKNKRLDELLTQEDALTVHSMNQGFEAEVVRINSHDDSYVLKIWNRSSKPDVRFQFRLLNVLYARGLSVSEPLGWGINPDGEQVLLTSFDGTPLHKVNAKIMARLAGILAGIHQIGMEEMGNLQLPRYDFIHYFFSGVGEHSDLSQALNALVEITPIKQDRIIHGDLHLMNILENNGRYTVIDWTNGQLGDPRYDFAWALTLQKIYISERYANLFRSAYLTIIEIPPGELGAYEALACLRWMLLSRNGGAPAGPKIMERVRSLVANHSVLKGLEFSGISTL</sequence>
<keyword evidence="3" id="KW-1185">Reference proteome</keyword>
<dbReference type="InterPro" id="IPR002575">
    <property type="entry name" value="Aminoglycoside_PTrfase"/>
</dbReference>
<evidence type="ECO:0000313" key="3">
    <source>
        <dbReference type="Proteomes" id="UP001597120"/>
    </source>
</evidence>
<dbReference type="RefSeq" id="WP_379287860.1">
    <property type="nucleotide sequence ID" value="NZ_JBHTIU010000030.1"/>
</dbReference>
<reference evidence="3" key="1">
    <citation type="journal article" date="2019" name="Int. J. Syst. Evol. Microbiol.">
        <title>The Global Catalogue of Microorganisms (GCM) 10K type strain sequencing project: providing services to taxonomists for standard genome sequencing and annotation.</title>
        <authorList>
            <consortium name="The Broad Institute Genomics Platform"/>
            <consortium name="The Broad Institute Genome Sequencing Center for Infectious Disease"/>
            <person name="Wu L."/>
            <person name="Ma J."/>
        </authorList>
    </citation>
    <scope>NUCLEOTIDE SEQUENCE [LARGE SCALE GENOMIC DNA]</scope>
    <source>
        <strain evidence="3">CCUG 57263</strain>
    </source>
</reference>
<proteinExistence type="predicted"/>
<gene>
    <name evidence="2" type="ORF">ACFQ03_09950</name>
</gene>
<dbReference type="Proteomes" id="UP001597120">
    <property type="component" value="Unassembled WGS sequence"/>
</dbReference>
<dbReference type="EMBL" id="JBHTIU010000030">
    <property type="protein sequence ID" value="MFD0869472.1"/>
    <property type="molecule type" value="Genomic_DNA"/>
</dbReference>
<organism evidence="2 3">
    <name type="scientific">Paenibacillus residui</name>
    <dbReference type="NCBI Taxonomy" id="629724"/>
    <lineage>
        <taxon>Bacteria</taxon>
        <taxon>Bacillati</taxon>
        <taxon>Bacillota</taxon>
        <taxon>Bacilli</taxon>
        <taxon>Bacillales</taxon>
        <taxon>Paenibacillaceae</taxon>
        <taxon>Paenibacillus</taxon>
    </lineage>
</organism>
<dbReference type="Pfam" id="PF01636">
    <property type="entry name" value="APH"/>
    <property type="match status" value="1"/>
</dbReference>
<feature type="domain" description="Aminoglycoside phosphotransferase" evidence="1">
    <location>
        <begin position="33"/>
        <end position="215"/>
    </location>
</feature>
<evidence type="ECO:0000259" key="1">
    <source>
        <dbReference type="Pfam" id="PF01636"/>
    </source>
</evidence>